<dbReference type="EnsemblPlants" id="PNT72125">
    <property type="protein sequence ID" value="PNT72125"/>
    <property type="gene ID" value="BRADI_2g39671v3"/>
</dbReference>
<keyword evidence="3" id="KW-1185">Reference proteome</keyword>
<reference evidence="2" key="3">
    <citation type="submission" date="2018-08" db="UniProtKB">
        <authorList>
            <consortium name="EnsemblPlants"/>
        </authorList>
    </citation>
    <scope>IDENTIFICATION</scope>
    <source>
        <strain evidence="2">cv. Bd21</strain>
    </source>
</reference>
<dbReference type="Proteomes" id="UP000008810">
    <property type="component" value="Chromosome 2"/>
</dbReference>
<reference evidence="1" key="2">
    <citation type="submission" date="2017-06" db="EMBL/GenBank/DDBJ databases">
        <title>WGS assembly of Brachypodium distachyon.</title>
        <authorList>
            <consortium name="The International Brachypodium Initiative"/>
            <person name="Lucas S."/>
            <person name="Harmon-Smith M."/>
            <person name="Lail K."/>
            <person name="Tice H."/>
            <person name="Grimwood J."/>
            <person name="Bruce D."/>
            <person name="Barry K."/>
            <person name="Shu S."/>
            <person name="Lindquist E."/>
            <person name="Wang M."/>
            <person name="Pitluck S."/>
            <person name="Vogel J.P."/>
            <person name="Garvin D.F."/>
            <person name="Mockler T.C."/>
            <person name="Schmutz J."/>
            <person name="Rokhsar D."/>
            <person name="Bevan M.W."/>
        </authorList>
    </citation>
    <scope>NUCLEOTIDE SEQUENCE</scope>
    <source>
        <strain evidence="1">Bd21</strain>
    </source>
</reference>
<organism evidence="1">
    <name type="scientific">Brachypodium distachyon</name>
    <name type="common">Purple false brome</name>
    <name type="synonym">Trachynia distachya</name>
    <dbReference type="NCBI Taxonomy" id="15368"/>
    <lineage>
        <taxon>Eukaryota</taxon>
        <taxon>Viridiplantae</taxon>
        <taxon>Streptophyta</taxon>
        <taxon>Embryophyta</taxon>
        <taxon>Tracheophyta</taxon>
        <taxon>Spermatophyta</taxon>
        <taxon>Magnoliopsida</taxon>
        <taxon>Liliopsida</taxon>
        <taxon>Poales</taxon>
        <taxon>Poaceae</taxon>
        <taxon>BOP clade</taxon>
        <taxon>Pooideae</taxon>
        <taxon>Stipodae</taxon>
        <taxon>Brachypodieae</taxon>
        <taxon>Brachypodium</taxon>
    </lineage>
</organism>
<proteinExistence type="predicted"/>
<dbReference type="InParanoid" id="A0A2K2DCW3"/>
<reference evidence="1 2" key="1">
    <citation type="journal article" date="2010" name="Nature">
        <title>Genome sequencing and analysis of the model grass Brachypodium distachyon.</title>
        <authorList>
            <consortium name="International Brachypodium Initiative"/>
        </authorList>
    </citation>
    <scope>NUCLEOTIDE SEQUENCE [LARGE SCALE GENOMIC DNA]</scope>
    <source>
        <strain evidence="1 2">Bd21</strain>
    </source>
</reference>
<evidence type="ECO:0008006" key="4">
    <source>
        <dbReference type="Google" id="ProtNLM"/>
    </source>
</evidence>
<evidence type="ECO:0000313" key="1">
    <source>
        <dbReference type="EMBL" id="PNT72125.1"/>
    </source>
</evidence>
<sequence>RRHYQVQNNDFSCCLCSRGEEETIDHLFASCEFSTRCWCFLKIHWPADVPCITALSSVKAAFNNKLFFEVFALGAWNIWKQRNDFIFEGVQPSFQGWKARFKSDFALLGSRVPQTLSPLFESLLDSFH</sequence>
<evidence type="ECO:0000313" key="3">
    <source>
        <dbReference type="Proteomes" id="UP000008810"/>
    </source>
</evidence>
<protein>
    <recommendedName>
        <fullName evidence="4">Reverse transcriptase zinc-binding domain-containing protein</fullName>
    </recommendedName>
</protein>
<evidence type="ECO:0000313" key="2">
    <source>
        <dbReference type="EnsemblPlants" id="PNT72125"/>
    </source>
</evidence>
<dbReference type="EMBL" id="CM000881">
    <property type="protein sequence ID" value="PNT72125.1"/>
    <property type="molecule type" value="Genomic_DNA"/>
</dbReference>
<dbReference type="FunCoup" id="A0A2K2DCW3">
    <property type="interactions" value="307"/>
</dbReference>
<dbReference type="Gramene" id="PNT72125">
    <property type="protein sequence ID" value="PNT72125"/>
    <property type="gene ID" value="BRADI_2g39671v3"/>
</dbReference>
<name>A0A2K2DCW3_BRADI</name>
<gene>
    <name evidence="1" type="ORF">BRADI_2g39671v3</name>
</gene>
<feature type="non-terminal residue" evidence="1">
    <location>
        <position position="1"/>
    </location>
</feature>
<accession>A0A2K2DCW3</accession>
<dbReference type="OrthoDB" id="645324at2759"/>
<dbReference type="AlphaFoldDB" id="A0A2K2DCW3"/>